<sequence>MSYRGPVDADDDHVLAQLQDEIALLVDFVLVAFDELLAKAIAQKEDDGLPFRIMIYPQRARISDWASDSDRGSFFSGDVGIIDETTYALRNLELRLLLEKVHELLDLYDADITDKIRDTAQDLYVDIDDRIDSISFERF</sequence>
<protein>
    <submittedName>
        <fullName evidence="1">Uncharacterized protein</fullName>
    </submittedName>
</protein>
<keyword evidence="2" id="KW-1185">Reference proteome</keyword>
<gene>
    <name evidence="1" type="ORF">FZEAL_2722</name>
</gene>
<accession>A0A8H4UQ48</accession>
<organism evidence="1 2">
    <name type="scientific">Fusarium zealandicum</name>
    <dbReference type="NCBI Taxonomy" id="1053134"/>
    <lineage>
        <taxon>Eukaryota</taxon>
        <taxon>Fungi</taxon>
        <taxon>Dikarya</taxon>
        <taxon>Ascomycota</taxon>
        <taxon>Pezizomycotina</taxon>
        <taxon>Sordariomycetes</taxon>
        <taxon>Hypocreomycetidae</taxon>
        <taxon>Hypocreales</taxon>
        <taxon>Nectriaceae</taxon>
        <taxon>Fusarium</taxon>
        <taxon>Fusarium staphyleae species complex</taxon>
    </lineage>
</organism>
<dbReference type="Proteomes" id="UP000635477">
    <property type="component" value="Unassembled WGS sequence"/>
</dbReference>
<reference evidence="1" key="2">
    <citation type="submission" date="2020-05" db="EMBL/GenBank/DDBJ databases">
        <authorList>
            <person name="Kim H.-S."/>
            <person name="Proctor R.H."/>
            <person name="Brown D.W."/>
        </authorList>
    </citation>
    <scope>NUCLEOTIDE SEQUENCE</scope>
    <source>
        <strain evidence="1">NRRL 22465</strain>
    </source>
</reference>
<reference evidence="1" key="1">
    <citation type="journal article" date="2020" name="BMC Genomics">
        <title>Correction to: Identification and distribution of gene clusters required for synthesis of sphingolipid metabolism inhibitors in diverse species of the filamentous fungus Fusarium.</title>
        <authorList>
            <person name="Kim H.S."/>
            <person name="Lohmar J.M."/>
            <person name="Busman M."/>
            <person name="Brown D.W."/>
            <person name="Naumann T.A."/>
            <person name="Divon H.H."/>
            <person name="Lysoe E."/>
            <person name="Uhlig S."/>
            <person name="Proctor R.H."/>
        </authorList>
    </citation>
    <scope>NUCLEOTIDE SEQUENCE</scope>
    <source>
        <strain evidence="1">NRRL 22465</strain>
    </source>
</reference>
<evidence type="ECO:0000313" key="1">
    <source>
        <dbReference type="EMBL" id="KAF4981479.1"/>
    </source>
</evidence>
<proteinExistence type="predicted"/>
<dbReference type="AlphaFoldDB" id="A0A8H4UQ48"/>
<name>A0A8H4UQ48_9HYPO</name>
<dbReference type="EMBL" id="JABEYC010000166">
    <property type="protein sequence ID" value="KAF4981479.1"/>
    <property type="molecule type" value="Genomic_DNA"/>
</dbReference>
<comment type="caution">
    <text evidence="1">The sequence shown here is derived from an EMBL/GenBank/DDBJ whole genome shotgun (WGS) entry which is preliminary data.</text>
</comment>
<evidence type="ECO:0000313" key="2">
    <source>
        <dbReference type="Proteomes" id="UP000635477"/>
    </source>
</evidence>